<accession>A0AAD7H3D7</accession>
<reference evidence="1" key="1">
    <citation type="submission" date="2023-03" db="EMBL/GenBank/DDBJ databases">
        <title>Massive genome expansion in bonnet fungi (Mycena s.s.) driven by repeated elements and novel gene families across ecological guilds.</title>
        <authorList>
            <consortium name="Lawrence Berkeley National Laboratory"/>
            <person name="Harder C.B."/>
            <person name="Miyauchi S."/>
            <person name="Viragh M."/>
            <person name="Kuo A."/>
            <person name="Thoen E."/>
            <person name="Andreopoulos B."/>
            <person name="Lu D."/>
            <person name="Skrede I."/>
            <person name="Drula E."/>
            <person name="Henrissat B."/>
            <person name="Morin E."/>
            <person name="Kohler A."/>
            <person name="Barry K."/>
            <person name="LaButti K."/>
            <person name="Morin E."/>
            <person name="Salamov A."/>
            <person name="Lipzen A."/>
            <person name="Mereny Z."/>
            <person name="Hegedus B."/>
            <person name="Baldrian P."/>
            <person name="Stursova M."/>
            <person name="Weitz H."/>
            <person name="Taylor A."/>
            <person name="Grigoriev I.V."/>
            <person name="Nagy L.G."/>
            <person name="Martin F."/>
            <person name="Kauserud H."/>
        </authorList>
    </citation>
    <scope>NUCLEOTIDE SEQUENCE</scope>
    <source>
        <strain evidence="1">CBHHK067</strain>
    </source>
</reference>
<evidence type="ECO:0000313" key="1">
    <source>
        <dbReference type="EMBL" id="KAJ7710895.1"/>
    </source>
</evidence>
<name>A0AAD7H3D7_MYCRO</name>
<keyword evidence="2" id="KW-1185">Reference proteome</keyword>
<dbReference type="AlphaFoldDB" id="A0AAD7H3D7"/>
<dbReference type="EMBL" id="JARKIE010000001">
    <property type="protein sequence ID" value="KAJ7710895.1"/>
    <property type="molecule type" value="Genomic_DNA"/>
</dbReference>
<dbReference type="Proteomes" id="UP001221757">
    <property type="component" value="Unassembled WGS sequence"/>
</dbReference>
<organism evidence="1 2">
    <name type="scientific">Mycena rosella</name>
    <name type="common">Pink bonnet</name>
    <name type="synonym">Agaricus rosellus</name>
    <dbReference type="NCBI Taxonomy" id="1033263"/>
    <lineage>
        <taxon>Eukaryota</taxon>
        <taxon>Fungi</taxon>
        <taxon>Dikarya</taxon>
        <taxon>Basidiomycota</taxon>
        <taxon>Agaricomycotina</taxon>
        <taxon>Agaricomycetes</taxon>
        <taxon>Agaricomycetidae</taxon>
        <taxon>Agaricales</taxon>
        <taxon>Marasmiineae</taxon>
        <taxon>Mycenaceae</taxon>
        <taxon>Mycena</taxon>
    </lineage>
</organism>
<comment type="caution">
    <text evidence="1">The sequence shown here is derived from an EMBL/GenBank/DDBJ whole genome shotgun (WGS) entry which is preliminary data.</text>
</comment>
<protein>
    <submittedName>
        <fullName evidence="1">Uncharacterized protein</fullName>
    </submittedName>
</protein>
<gene>
    <name evidence="1" type="ORF">B0H17DRAFT_1123979</name>
</gene>
<evidence type="ECO:0000313" key="2">
    <source>
        <dbReference type="Proteomes" id="UP001221757"/>
    </source>
</evidence>
<proteinExistence type="predicted"/>
<sequence length="192" mass="21684">MSMRRGSGSSKKIALIGSSWQGRISSKPKGNTTLKFASRRAQEKYRAERAVEQQLRMEHLDPEHLEALDAIRDYNTAADFMDDDSDTLNINDVLEGKSTAEISHGGGEFQDAIAAEMKAEHQRKKRTDWRTQRDRTSKRTRGFDSQMDGLVEMYSVWVGKGEPAPVRSCEDPEKGGYLIKVVDAFVGEWIQD</sequence>